<name>A0A8J3QUH5_9ACTN</name>
<dbReference type="RefSeq" id="WP_203921272.1">
    <property type="nucleotide sequence ID" value="NZ_BONZ01000057.1"/>
</dbReference>
<evidence type="ECO:0000259" key="7">
    <source>
        <dbReference type="PROSITE" id="PS51755"/>
    </source>
</evidence>
<dbReference type="Gene3D" id="1.25.40.10">
    <property type="entry name" value="Tetratricopeptide repeat domain"/>
    <property type="match status" value="2"/>
</dbReference>
<evidence type="ECO:0000256" key="1">
    <source>
        <dbReference type="ARBA" id="ARBA00005820"/>
    </source>
</evidence>
<dbReference type="SMART" id="SM01043">
    <property type="entry name" value="BTAD"/>
    <property type="match status" value="1"/>
</dbReference>
<dbReference type="InterPro" id="IPR019734">
    <property type="entry name" value="TPR_rpt"/>
</dbReference>
<dbReference type="SUPFAM" id="SSF52540">
    <property type="entry name" value="P-loop containing nucleoside triphosphate hydrolases"/>
    <property type="match status" value="1"/>
</dbReference>
<keyword evidence="4" id="KW-0804">Transcription</keyword>
<dbReference type="InterPro" id="IPR051677">
    <property type="entry name" value="AfsR-DnrI-RedD_regulator"/>
</dbReference>
<dbReference type="InterPro" id="IPR016032">
    <property type="entry name" value="Sig_transdc_resp-reg_C-effctor"/>
</dbReference>
<dbReference type="GO" id="GO:0043531">
    <property type="term" value="F:ADP binding"/>
    <property type="evidence" value="ECO:0007669"/>
    <property type="project" value="InterPro"/>
</dbReference>
<protein>
    <recommendedName>
        <fullName evidence="7">OmpR/PhoB-type domain-containing protein</fullName>
    </recommendedName>
</protein>
<dbReference type="AlphaFoldDB" id="A0A8J3QUH5"/>
<evidence type="ECO:0000313" key="9">
    <source>
        <dbReference type="Proteomes" id="UP000642748"/>
    </source>
</evidence>
<feature type="region of interest" description="Disordered" evidence="6">
    <location>
        <begin position="255"/>
        <end position="303"/>
    </location>
</feature>
<dbReference type="SUPFAM" id="SSF48452">
    <property type="entry name" value="TPR-like"/>
    <property type="match status" value="2"/>
</dbReference>
<accession>A0A8J3QUH5</accession>
<evidence type="ECO:0000313" key="8">
    <source>
        <dbReference type="EMBL" id="GIH17715.1"/>
    </source>
</evidence>
<dbReference type="InterPro" id="IPR011990">
    <property type="entry name" value="TPR-like_helical_dom_sf"/>
</dbReference>
<dbReference type="InterPro" id="IPR036388">
    <property type="entry name" value="WH-like_DNA-bd_sf"/>
</dbReference>
<dbReference type="InterPro" id="IPR001867">
    <property type="entry name" value="OmpR/PhoB-type_DNA-bd"/>
</dbReference>
<proteinExistence type="inferred from homology"/>
<dbReference type="CDD" id="cd15831">
    <property type="entry name" value="BTAD"/>
    <property type="match status" value="1"/>
</dbReference>
<reference evidence="8" key="1">
    <citation type="submission" date="2021-01" db="EMBL/GenBank/DDBJ databases">
        <title>Whole genome shotgun sequence of Rugosimonospora africana NBRC 104875.</title>
        <authorList>
            <person name="Komaki H."/>
            <person name="Tamura T."/>
        </authorList>
    </citation>
    <scope>NUCLEOTIDE SEQUENCE</scope>
    <source>
        <strain evidence="8">NBRC 104875</strain>
    </source>
</reference>
<dbReference type="Proteomes" id="UP000642748">
    <property type="component" value="Unassembled WGS sequence"/>
</dbReference>
<feature type="domain" description="OmpR/PhoB-type" evidence="7">
    <location>
        <begin position="1"/>
        <end position="104"/>
    </location>
</feature>
<dbReference type="Pfam" id="PF13374">
    <property type="entry name" value="TPR_10"/>
    <property type="match status" value="1"/>
</dbReference>
<feature type="DNA-binding region" description="OmpR/PhoB-type" evidence="5">
    <location>
        <begin position="1"/>
        <end position="104"/>
    </location>
</feature>
<evidence type="ECO:0000256" key="3">
    <source>
        <dbReference type="ARBA" id="ARBA00023125"/>
    </source>
</evidence>
<keyword evidence="3 5" id="KW-0238">DNA-binding</keyword>
<dbReference type="SUPFAM" id="SSF46894">
    <property type="entry name" value="C-terminal effector domain of the bipartite response regulators"/>
    <property type="match status" value="1"/>
</dbReference>
<evidence type="ECO:0000256" key="4">
    <source>
        <dbReference type="ARBA" id="ARBA00023163"/>
    </source>
</evidence>
<dbReference type="InterPro" id="IPR027417">
    <property type="entry name" value="P-loop_NTPase"/>
</dbReference>
<feature type="compositionally biased region" description="Pro residues" evidence="6">
    <location>
        <begin position="257"/>
        <end position="266"/>
    </location>
</feature>
<gene>
    <name evidence="8" type="ORF">Raf01_58870</name>
</gene>
<dbReference type="PANTHER" id="PTHR35807:SF1">
    <property type="entry name" value="TRANSCRIPTIONAL REGULATOR REDD"/>
    <property type="match status" value="1"/>
</dbReference>
<dbReference type="Pfam" id="PF13424">
    <property type="entry name" value="TPR_12"/>
    <property type="match status" value="2"/>
</dbReference>
<dbReference type="SMART" id="SM00028">
    <property type="entry name" value="TPR"/>
    <property type="match status" value="5"/>
</dbReference>
<dbReference type="GO" id="GO:0003677">
    <property type="term" value="F:DNA binding"/>
    <property type="evidence" value="ECO:0007669"/>
    <property type="project" value="UniProtKB-UniRule"/>
</dbReference>
<feature type="region of interest" description="Disordered" evidence="6">
    <location>
        <begin position="330"/>
        <end position="391"/>
    </location>
</feature>
<sequence length="1060" mass="114635">MELRLFGEVQLRAAGRPLEVGTPRQRAVLAALAVDAPRPVSVDALVHRLWGEAAPAEARNVVYSHLSRVRRLLATVVHSDGAVHSDGTVPARITRRPAGYVLDIEPDRVDLCRFRRLAGHGQAATLTDDERAGVLREALGLWRGAPLEGLSGEWVEQVRASLSQQRLELTIRWAATELRLGRFGAVTAALPELIDEYPLVEPLESLLMRALHADGRQAEAIDRYAAVRRRLADELGTDPGEDLRELHQALLRGQLPRPRPAEPAPAAPVAAPRAPSRPTTIKPATIKPATIKPAAIEPTAGEPATIEPTADEATAIELAAIELAAGEPVRSTTGEAAPIHQAPTHQAPAQQAPTHQTPNNQTRNHDAPTHRAPTHPAPTHPMPTHDAPTHPMPAQLPPELAGFTGRGAELRRLDDLLADASTGGAAILAIDGTTGIGKTVLAVHWAHRIAARFPDGQLYVNLRGFDPTATPVAPSEAVRGFLDALGVPPQRMPLDLETQAGRYRSLLSGRRVLVLLDNARDAEQVRPLLPGAPGCLVVVTTRQQPTGLVIAEGARPLTLGLMSPAEARELLARRIGADRVAAEPVSVDEIVASCAGLPLALAIVAARAAVHPQFSLAALAGELRQARGGLDAFAGEGDRATDARAAFSWSYRQLRPGTARLFRLMGLHPGPDIAARAAASLAGTSPGQARRDLAELAAAHLVAEHVPGRYARHDLLRAYASELAATHDPQPDRQAALRRILDCYLHTAHRAAALLNQHRHPIALTAAAPSVSLDELTSARQASAWLETEYANLLAGIRLAATAGLSTHAWQLAWTLTTFFDRRGRWHDWVAAQRTALDAVRGHCDVLGQAHAHRGLALAYFRLGRHDDARDHDEQALALFGDLDDQVGRAHTHLHLAWVHERYGDHQRALEHARQSLALHRTTGDRPGQANALNALGWFHTRRGDHQSALAYCQQALELFRSLDNRIGQAATWDSLGLARHHLGQHAQSDTCYQRALELFREAADRYNEARTLINLGESYQAANSPEAADQTWRQALDILEQLGHPDAAELRDRLHAPAP</sequence>
<dbReference type="PRINTS" id="PR00364">
    <property type="entry name" value="DISEASERSIST"/>
</dbReference>
<dbReference type="Pfam" id="PF03704">
    <property type="entry name" value="BTAD"/>
    <property type="match status" value="1"/>
</dbReference>
<dbReference type="InterPro" id="IPR005158">
    <property type="entry name" value="BTAD"/>
</dbReference>
<evidence type="ECO:0000256" key="5">
    <source>
        <dbReference type="PROSITE-ProRule" id="PRU01091"/>
    </source>
</evidence>
<dbReference type="Gene3D" id="3.40.50.300">
    <property type="entry name" value="P-loop containing nucleotide triphosphate hydrolases"/>
    <property type="match status" value="1"/>
</dbReference>
<dbReference type="Gene3D" id="1.10.10.10">
    <property type="entry name" value="Winged helix-like DNA-binding domain superfamily/Winged helix DNA-binding domain"/>
    <property type="match status" value="1"/>
</dbReference>
<keyword evidence="9" id="KW-1185">Reference proteome</keyword>
<dbReference type="EMBL" id="BONZ01000057">
    <property type="protein sequence ID" value="GIH17715.1"/>
    <property type="molecule type" value="Genomic_DNA"/>
</dbReference>
<organism evidence="8 9">
    <name type="scientific">Rugosimonospora africana</name>
    <dbReference type="NCBI Taxonomy" id="556532"/>
    <lineage>
        <taxon>Bacteria</taxon>
        <taxon>Bacillati</taxon>
        <taxon>Actinomycetota</taxon>
        <taxon>Actinomycetes</taxon>
        <taxon>Micromonosporales</taxon>
        <taxon>Micromonosporaceae</taxon>
        <taxon>Rugosimonospora</taxon>
    </lineage>
</organism>
<feature type="compositionally biased region" description="Low complexity" evidence="6">
    <location>
        <begin position="267"/>
        <end position="278"/>
    </location>
</feature>
<evidence type="ECO:0000256" key="2">
    <source>
        <dbReference type="ARBA" id="ARBA00023015"/>
    </source>
</evidence>
<dbReference type="PANTHER" id="PTHR35807">
    <property type="entry name" value="TRANSCRIPTIONAL REGULATOR REDD-RELATED"/>
    <property type="match status" value="1"/>
</dbReference>
<dbReference type="GO" id="GO:0006355">
    <property type="term" value="P:regulation of DNA-templated transcription"/>
    <property type="evidence" value="ECO:0007669"/>
    <property type="project" value="InterPro"/>
</dbReference>
<comment type="similarity">
    <text evidence="1">Belongs to the AfsR/DnrI/RedD regulatory family.</text>
</comment>
<dbReference type="PROSITE" id="PS51755">
    <property type="entry name" value="OMPR_PHOB"/>
    <property type="match status" value="1"/>
</dbReference>
<dbReference type="Pfam" id="PF00486">
    <property type="entry name" value="Trans_reg_C"/>
    <property type="match status" value="1"/>
</dbReference>
<keyword evidence="2" id="KW-0805">Transcription regulation</keyword>
<dbReference type="GO" id="GO:0000160">
    <property type="term" value="P:phosphorelay signal transduction system"/>
    <property type="evidence" value="ECO:0007669"/>
    <property type="project" value="InterPro"/>
</dbReference>
<feature type="compositionally biased region" description="Low complexity" evidence="6">
    <location>
        <begin position="336"/>
        <end position="358"/>
    </location>
</feature>
<evidence type="ECO:0000256" key="6">
    <source>
        <dbReference type="SAM" id="MobiDB-lite"/>
    </source>
</evidence>
<dbReference type="SMART" id="SM00862">
    <property type="entry name" value="Trans_reg_C"/>
    <property type="match status" value="1"/>
</dbReference>
<comment type="caution">
    <text evidence="8">The sequence shown here is derived from an EMBL/GenBank/DDBJ whole genome shotgun (WGS) entry which is preliminary data.</text>
</comment>